<accession>A0ABP6UQN6</accession>
<keyword evidence="5" id="KW-1185">Reference proteome</keyword>
<feature type="chain" id="PRO_5046926566" description="Secreted protein" evidence="3">
    <location>
        <begin position="36"/>
        <end position="129"/>
    </location>
</feature>
<evidence type="ECO:0000256" key="1">
    <source>
        <dbReference type="SAM" id="MobiDB-lite"/>
    </source>
</evidence>
<sequence>MRLVTSTAVRRLLAVFSLLGVSALLVVAGAGSASADTPEPRPGSGSASWEVEPDVDVLHAFLYLGGIPLLVFVVITLLFVAPALARGEDLSPDALEPENQWLGGPRKAAGELAAPDSDDSKAGGAGGSW</sequence>
<organism evidence="4 5">
    <name type="scientific">Nocardioides daeguensis</name>
    <dbReference type="NCBI Taxonomy" id="908359"/>
    <lineage>
        <taxon>Bacteria</taxon>
        <taxon>Bacillati</taxon>
        <taxon>Actinomycetota</taxon>
        <taxon>Actinomycetes</taxon>
        <taxon>Propionibacteriales</taxon>
        <taxon>Nocardioidaceae</taxon>
        <taxon>Nocardioides</taxon>
    </lineage>
</organism>
<feature type="region of interest" description="Disordered" evidence="1">
    <location>
        <begin position="90"/>
        <end position="129"/>
    </location>
</feature>
<gene>
    <name evidence="4" type="ORF">GCM10022263_01250</name>
</gene>
<dbReference type="Proteomes" id="UP001500301">
    <property type="component" value="Unassembled WGS sequence"/>
</dbReference>
<dbReference type="EMBL" id="BAABBB010000002">
    <property type="protein sequence ID" value="GAA3517346.1"/>
    <property type="molecule type" value="Genomic_DNA"/>
</dbReference>
<comment type="caution">
    <text evidence="4">The sequence shown here is derived from an EMBL/GenBank/DDBJ whole genome shotgun (WGS) entry which is preliminary data.</text>
</comment>
<keyword evidence="2" id="KW-0812">Transmembrane</keyword>
<feature type="signal peptide" evidence="3">
    <location>
        <begin position="1"/>
        <end position="35"/>
    </location>
</feature>
<keyword evidence="2" id="KW-0472">Membrane</keyword>
<evidence type="ECO:0008006" key="6">
    <source>
        <dbReference type="Google" id="ProtNLM"/>
    </source>
</evidence>
<evidence type="ECO:0000256" key="3">
    <source>
        <dbReference type="SAM" id="SignalP"/>
    </source>
</evidence>
<name>A0ABP6UQN6_9ACTN</name>
<evidence type="ECO:0000313" key="5">
    <source>
        <dbReference type="Proteomes" id="UP001500301"/>
    </source>
</evidence>
<proteinExistence type="predicted"/>
<evidence type="ECO:0000256" key="2">
    <source>
        <dbReference type="SAM" id="Phobius"/>
    </source>
</evidence>
<protein>
    <recommendedName>
        <fullName evidence="6">Secreted protein</fullName>
    </recommendedName>
</protein>
<keyword evidence="2" id="KW-1133">Transmembrane helix</keyword>
<evidence type="ECO:0000313" key="4">
    <source>
        <dbReference type="EMBL" id="GAA3517346.1"/>
    </source>
</evidence>
<feature type="transmembrane region" description="Helical" evidence="2">
    <location>
        <begin position="59"/>
        <end position="81"/>
    </location>
</feature>
<keyword evidence="3" id="KW-0732">Signal</keyword>
<reference evidence="5" key="1">
    <citation type="journal article" date="2019" name="Int. J. Syst. Evol. Microbiol.">
        <title>The Global Catalogue of Microorganisms (GCM) 10K type strain sequencing project: providing services to taxonomists for standard genome sequencing and annotation.</title>
        <authorList>
            <consortium name="The Broad Institute Genomics Platform"/>
            <consortium name="The Broad Institute Genome Sequencing Center for Infectious Disease"/>
            <person name="Wu L."/>
            <person name="Ma J."/>
        </authorList>
    </citation>
    <scope>NUCLEOTIDE SEQUENCE [LARGE SCALE GENOMIC DNA]</scope>
    <source>
        <strain evidence="5">JCM 17460</strain>
    </source>
</reference>